<evidence type="ECO:0000256" key="1">
    <source>
        <dbReference type="SAM" id="MobiDB-lite"/>
    </source>
</evidence>
<dbReference type="AlphaFoldDB" id="A0A1M6AWN2"/>
<evidence type="ECO:0000313" key="5">
    <source>
        <dbReference type="Proteomes" id="UP000184387"/>
    </source>
</evidence>
<reference evidence="4 5" key="1">
    <citation type="submission" date="2016-11" db="EMBL/GenBank/DDBJ databases">
        <authorList>
            <person name="Jaros S."/>
            <person name="Januszkiewicz K."/>
            <person name="Wedrychowicz H."/>
        </authorList>
    </citation>
    <scope>NUCLEOTIDE SEQUENCE [LARGE SCALE GENOMIC DNA]</scope>
    <source>
        <strain evidence="4 5">DSM 14916</strain>
    </source>
</reference>
<feature type="chain" id="PRO_5012386943" description="DUF2272 domain-containing protein" evidence="2">
    <location>
        <begin position="18"/>
        <end position="281"/>
    </location>
</feature>
<dbReference type="Proteomes" id="UP000184387">
    <property type="component" value="Unassembled WGS sequence"/>
</dbReference>
<feature type="domain" description="DUF2272" evidence="3">
    <location>
        <begin position="132"/>
        <end position="266"/>
    </location>
</feature>
<accession>A0A1M6AWN2</accession>
<dbReference type="InterPro" id="IPR019262">
    <property type="entry name" value="DUF2272"/>
</dbReference>
<evidence type="ECO:0000313" key="4">
    <source>
        <dbReference type="EMBL" id="SHI40857.1"/>
    </source>
</evidence>
<feature type="signal peptide" evidence="2">
    <location>
        <begin position="1"/>
        <end position="17"/>
    </location>
</feature>
<keyword evidence="5" id="KW-1185">Reference proteome</keyword>
<dbReference type="EMBL" id="FQZF01000002">
    <property type="protein sequence ID" value="SHI40857.1"/>
    <property type="molecule type" value="Genomic_DNA"/>
</dbReference>
<dbReference type="PROSITE" id="PS51257">
    <property type="entry name" value="PROKAR_LIPOPROTEIN"/>
    <property type="match status" value="1"/>
</dbReference>
<protein>
    <recommendedName>
        <fullName evidence="3">DUF2272 domain-containing protein</fullName>
    </recommendedName>
</protein>
<evidence type="ECO:0000259" key="3">
    <source>
        <dbReference type="Pfam" id="PF10030"/>
    </source>
</evidence>
<evidence type="ECO:0000256" key="2">
    <source>
        <dbReference type="SAM" id="SignalP"/>
    </source>
</evidence>
<dbReference type="RefSeq" id="WP_245818124.1">
    <property type="nucleotide sequence ID" value="NZ_FQZF01000002.1"/>
</dbReference>
<sequence length="281" mass="30528">MRRLMPLLVLLLLAACATDSTSPSPPRRAEAPTLGPAGPSGARLVAEAEREWRAWGRIAVEGWPFALDRTPDATPELFERLMGYWAATPEGPEVITAHRHFRDTITAPMTETASLDPVSGLPFEVMPANVAISSFNHPAWSAAFISYSMAAAGVPRSDFDPSASHALYVDRLIANAMTDPAGAAFIPHNPSDHAVRPGDLVCADRSSSPLPDWQSRLMESGRFRPMHCDIVVRAGGGTIDMIGGNVLDVVLRRRIPTDAQGHVLPPPLERPPFFVVFENRR</sequence>
<organism evidence="4 5">
    <name type="scientific">Muricoccus roseus</name>
    <dbReference type="NCBI Taxonomy" id="198092"/>
    <lineage>
        <taxon>Bacteria</taxon>
        <taxon>Pseudomonadati</taxon>
        <taxon>Pseudomonadota</taxon>
        <taxon>Alphaproteobacteria</taxon>
        <taxon>Acetobacterales</taxon>
        <taxon>Roseomonadaceae</taxon>
        <taxon>Muricoccus</taxon>
    </lineage>
</organism>
<dbReference type="STRING" id="198092.SAMN02745194_00279"/>
<feature type="region of interest" description="Disordered" evidence="1">
    <location>
        <begin position="18"/>
        <end position="41"/>
    </location>
</feature>
<dbReference type="Pfam" id="PF10030">
    <property type="entry name" value="DUF2272"/>
    <property type="match status" value="1"/>
</dbReference>
<keyword evidence="2" id="KW-0732">Signal</keyword>
<gene>
    <name evidence="4" type="ORF">SAMN02745194_00279</name>
</gene>
<name>A0A1M6AWN2_9PROT</name>
<proteinExistence type="predicted"/>